<reference evidence="2 3" key="1">
    <citation type="submission" date="2014-04" db="EMBL/GenBank/DDBJ databases">
        <title>Evolutionary Origins and Diversification of the Mycorrhizal Mutualists.</title>
        <authorList>
            <consortium name="DOE Joint Genome Institute"/>
            <consortium name="Mycorrhizal Genomics Consortium"/>
            <person name="Kohler A."/>
            <person name="Kuo A."/>
            <person name="Nagy L.G."/>
            <person name="Floudas D."/>
            <person name="Copeland A."/>
            <person name="Barry K.W."/>
            <person name="Cichocki N."/>
            <person name="Veneault-Fourrey C."/>
            <person name="LaButti K."/>
            <person name="Lindquist E.A."/>
            <person name="Lipzen A."/>
            <person name="Lundell T."/>
            <person name="Morin E."/>
            <person name="Murat C."/>
            <person name="Riley R."/>
            <person name="Ohm R."/>
            <person name="Sun H."/>
            <person name="Tunlid A."/>
            <person name="Henrissat B."/>
            <person name="Grigoriev I.V."/>
            <person name="Hibbett D.S."/>
            <person name="Martin F."/>
        </authorList>
    </citation>
    <scope>NUCLEOTIDE SEQUENCE [LARGE SCALE GENOMIC DNA]</scope>
    <source>
        <strain evidence="2 3">FD-317 M1</strain>
    </source>
</reference>
<protein>
    <submittedName>
        <fullName evidence="2">Uncharacterized protein</fullName>
    </submittedName>
</protein>
<dbReference type="OrthoDB" id="2957216at2759"/>
<keyword evidence="1" id="KW-1133">Transmembrane helix</keyword>
<organism evidence="2 3">
    <name type="scientific">Collybiopsis luxurians FD-317 M1</name>
    <dbReference type="NCBI Taxonomy" id="944289"/>
    <lineage>
        <taxon>Eukaryota</taxon>
        <taxon>Fungi</taxon>
        <taxon>Dikarya</taxon>
        <taxon>Basidiomycota</taxon>
        <taxon>Agaricomycotina</taxon>
        <taxon>Agaricomycetes</taxon>
        <taxon>Agaricomycetidae</taxon>
        <taxon>Agaricales</taxon>
        <taxon>Marasmiineae</taxon>
        <taxon>Omphalotaceae</taxon>
        <taxon>Collybiopsis</taxon>
        <taxon>Collybiopsis luxurians</taxon>
    </lineage>
</organism>
<evidence type="ECO:0000256" key="1">
    <source>
        <dbReference type="SAM" id="Phobius"/>
    </source>
</evidence>
<dbReference type="AlphaFoldDB" id="A0A0D0BN39"/>
<evidence type="ECO:0000313" key="2">
    <source>
        <dbReference type="EMBL" id="KIK50909.1"/>
    </source>
</evidence>
<keyword evidence="3" id="KW-1185">Reference proteome</keyword>
<dbReference type="EMBL" id="KN834879">
    <property type="protein sequence ID" value="KIK50909.1"/>
    <property type="molecule type" value="Genomic_DNA"/>
</dbReference>
<gene>
    <name evidence="2" type="ORF">GYMLUDRAFT_417153</name>
</gene>
<keyword evidence="1" id="KW-0812">Transmembrane</keyword>
<proteinExistence type="predicted"/>
<dbReference type="Proteomes" id="UP000053593">
    <property type="component" value="Unassembled WGS sequence"/>
</dbReference>
<feature type="transmembrane region" description="Helical" evidence="1">
    <location>
        <begin position="70"/>
        <end position="88"/>
    </location>
</feature>
<name>A0A0D0BN39_9AGAR</name>
<sequence>MLPESDLKDPIHSMIHSLLHSLLSAGQRVLTEVSAQILSRPEIGFVSSYCSIVTFMLMLPLTLMNFPRSMTILVGLAFVVIQLNPYVAAAPASTLMACGEKTQAQTKIILSMPKFEAPWLKQKLIDTVKPNEQVKSKFASPLTNLQLVPSLSSAVNSGNKNLGIYTVTSSYKSHLATELVAKFLEETDREGFVEVHALQMVNPTVNLYVDAGMFQLPASVSSSMAAILAGAKPGQLAPLVVMIKKPGLPLIQTPEWQMADAQTKLKLQLDTMHLMCKSVGLVAHNHHIYRGCALLRLLFNCCVS</sequence>
<feature type="transmembrane region" description="Helical" evidence="1">
    <location>
        <begin position="43"/>
        <end position="63"/>
    </location>
</feature>
<keyword evidence="1" id="KW-0472">Membrane</keyword>
<accession>A0A0D0BN39</accession>
<dbReference type="HOGENOM" id="CLU_076933_0_0_1"/>
<evidence type="ECO:0000313" key="3">
    <source>
        <dbReference type="Proteomes" id="UP000053593"/>
    </source>
</evidence>